<dbReference type="GO" id="GO:0140359">
    <property type="term" value="F:ABC-type transporter activity"/>
    <property type="evidence" value="ECO:0007669"/>
    <property type="project" value="InterPro"/>
</dbReference>
<accession>A0AAW3W2V0</accession>
<dbReference type="PANTHER" id="PTHR46743:SF2">
    <property type="entry name" value="TEICHOIC ACIDS EXPORT ATP-BINDING PROTEIN TAGH"/>
    <property type="match status" value="1"/>
</dbReference>
<feature type="domain" description="ABC transporter" evidence="6">
    <location>
        <begin position="4"/>
        <end position="245"/>
    </location>
</feature>
<keyword evidence="4 7" id="KW-0067">ATP-binding</keyword>
<evidence type="ECO:0000256" key="3">
    <source>
        <dbReference type="ARBA" id="ARBA00022741"/>
    </source>
</evidence>
<keyword evidence="2" id="KW-0813">Transport</keyword>
<dbReference type="EMBL" id="JABAGV010000001">
    <property type="protein sequence ID" value="MBC2473220.1"/>
    <property type="molecule type" value="Genomic_DNA"/>
</dbReference>
<dbReference type="InterPro" id="IPR050683">
    <property type="entry name" value="Bact_Polysacc_Export_ATP-bd"/>
</dbReference>
<comment type="caution">
    <text evidence="7">The sequence shown here is derived from an EMBL/GenBank/DDBJ whole genome shotgun (WGS) entry which is preliminary data.</text>
</comment>
<sequence length="416" mass="47242">MEVIKVDNVHKSFKIYYDRGSTFKEKILFKNRNRHDVHEVLKGVSVSINKGEVVGLVGENGSGKSTLLKLMSKIIYPDKGSIQIKGKVSSLLELGAGFHPDMTGRENIYTNASIFGLTKKEIDARLEKIIDFSELGEFIDNPVRTYSSGMYMRLAFSVAINVDADILLVDEILSVGDASFQAKCYNKMQQIKNEGTTIVIVSHDTGSIERLCDRAIWIDEGVKRLDDIPHDVIALYLDKIMNKNVSNSKNKKNNIEKEHEPNSNKTNEMNNKNTNRTGNRYIEIIDVKMICAETNDEQYNFKPEDKVKISIRYKKNKEDTSDSAVGIGIFRSDGINCYGTNSYIDNAQKLSIRNEGIVEVIIEKLQLLEGQYTLDVAFHDEYGAPYDYIRKVKDFNIYSNIKDVGVFRLEHEFIGK</sequence>
<evidence type="ECO:0000256" key="4">
    <source>
        <dbReference type="ARBA" id="ARBA00022840"/>
    </source>
</evidence>
<dbReference type="InterPro" id="IPR003439">
    <property type="entry name" value="ABC_transporter-like_ATP-bd"/>
</dbReference>
<evidence type="ECO:0000256" key="5">
    <source>
        <dbReference type="SAM" id="MobiDB-lite"/>
    </source>
</evidence>
<evidence type="ECO:0000256" key="2">
    <source>
        <dbReference type="ARBA" id="ARBA00022448"/>
    </source>
</evidence>
<dbReference type="PROSITE" id="PS50893">
    <property type="entry name" value="ABC_TRANSPORTER_2"/>
    <property type="match status" value="1"/>
</dbReference>
<dbReference type="PANTHER" id="PTHR46743">
    <property type="entry name" value="TEICHOIC ACIDS EXPORT ATP-BINDING PROTEIN TAGH"/>
    <property type="match status" value="1"/>
</dbReference>
<dbReference type="GO" id="GO:0016020">
    <property type="term" value="C:membrane"/>
    <property type="evidence" value="ECO:0007669"/>
    <property type="project" value="InterPro"/>
</dbReference>
<feature type="compositionally biased region" description="Low complexity" evidence="5">
    <location>
        <begin position="263"/>
        <end position="275"/>
    </location>
</feature>
<dbReference type="InterPro" id="IPR003593">
    <property type="entry name" value="AAA+_ATPase"/>
</dbReference>
<dbReference type="InterPro" id="IPR015860">
    <property type="entry name" value="ABC_transpr_TagH-like"/>
</dbReference>
<dbReference type="Gene3D" id="2.70.50.60">
    <property type="entry name" value="abc- transporter (atp binding component) like domain"/>
    <property type="match status" value="1"/>
</dbReference>
<dbReference type="SUPFAM" id="SSF52540">
    <property type="entry name" value="P-loop containing nucleoside triphosphate hydrolases"/>
    <property type="match status" value="1"/>
</dbReference>
<feature type="region of interest" description="Disordered" evidence="5">
    <location>
        <begin position="247"/>
        <end position="275"/>
    </location>
</feature>
<reference evidence="7" key="1">
    <citation type="submission" date="2020-04" db="EMBL/GenBank/DDBJ databases">
        <authorList>
            <person name="Brown S."/>
        </authorList>
    </citation>
    <scope>NUCLEOTIDE SEQUENCE</scope>
    <source>
        <strain evidence="7">DJ015</strain>
    </source>
</reference>
<dbReference type="Pfam" id="PF14524">
    <property type="entry name" value="Wzt_C"/>
    <property type="match status" value="1"/>
</dbReference>
<dbReference type="CDD" id="cd10147">
    <property type="entry name" value="Wzt_C-like"/>
    <property type="match status" value="1"/>
</dbReference>
<evidence type="ECO:0000313" key="8">
    <source>
        <dbReference type="Proteomes" id="UP001194098"/>
    </source>
</evidence>
<dbReference type="RefSeq" id="WP_171779573.1">
    <property type="nucleotide sequence ID" value="NZ_JABAGV010000001.1"/>
</dbReference>
<dbReference type="GO" id="GO:0016887">
    <property type="term" value="F:ATP hydrolysis activity"/>
    <property type="evidence" value="ECO:0007669"/>
    <property type="project" value="InterPro"/>
</dbReference>
<dbReference type="CDD" id="cd03220">
    <property type="entry name" value="ABC_KpsT_Wzt"/>
    <property type="match status" value="1"/>
</dbReference>
<keyword evidence="3" id="KW-0547">Nucleotide-binding</keyword>
<dbReference type="Proteomes" id="UP001194098">
    <property type="component" value="Unassembled WGS sequence"/>
</dbReference>
<gene>
    <name evidence="7" type="ORF">HGI39_00560</name>
</gene>
<dbReference type="Gene3D" id="3.40.50.300">
    <property type="entry name" value="P-loop containing nucleotide triphosphate hydrolases"/>
    <property type="match status" value="1"/>
</dbReference>
<comment type="similarity">
    <text evidence="1">Belongs to the ABC transporter superfamily.</text>
</comment>
<dbReference type="InterPro" id="IPR029439">
    <property type="entry name" value="Wzt_C"/>
</dbReference>
<dbReference type="SMART" id="SM00382">
    <property type="entry name" value="AAA"/>
    <property type="match status" value="1"/>
</dbReference>
<dbReference type="InterPro" id="IPR027417">
    <property type="entry name" value="P-loop_NTPase"/>
</dbReference>
<organism evidence="7 8">
    <name type="scientific">Clostridium beijerinckii</name>
    <name type="common">Clostridium MP</name>
    <dbReference type="NCBI Taxonomy" id="1520"/>
    <lineage>
        <taxon>Bacteria</taxon>
        <taxon>Bacillati</taxon>
        <taxon>Bacillota</taxon>
        <taxon>Clostridia</taxon>
        <taxon>Eubacteriales</taxon>
        <taxon>Clostridiaceae</taxon>
        <taxon>Clostridium</taxon>
    </lineage>
</organism>
<evidence type="ECO:0000313" key="7">
    <source>
        <dbReference type="EMBL" id="MBC2473220.1"/>
    </source>
</evidence>
<name>A0AAW3W2V0_CLOBE</name>
<proteinExistence type="inferred from homology"/>
<evidence type="ECO:0000256" key="1">
    <source>
        <dbReference type="ARBA" id="ARBA00005417"/>
    </source>
</evidence>
<evidence type="ECO:0000259" key="6">
    <source>
        <dbReference type="PROSITE" id="PS50893"/>
    </source>
</evidence>
<feature type="compositionally biased region" description="Basic and acidic residues" evidence="5">
    <location>
        <begin position="253"/>
        <end position="262"/>
    </location>
</feature>
<dbReference type="Pfam" id="PF00005">
    <property type="entry name" value="ABC_tran"/>
    <property type="match status" value="1"/>
</dbReference>
<dbReference type="GO" id="GO:0005524">
    <property type="term" value="F:ATP binding"/>
    <property type="evidence" value="ECO:0007669"/>
    <property type="project" value="UniProtKB-KW"/>
</dbReference>
<dbReference type="AlphaFoldDB" id="A0AAW3W2V0"/>
<reference evidence="7" key="2">
    <citation type="journal article" date="2022" name="Nat. Biotechnol.">
        <title>Carbon-negative production of acetone and isopropanol by gas fermentation at industrial pilot scale.</title>
        <authorList>
            <person name="Liew F.E."/>
            <person name="Nogle R."/>
            <person name="Abdalla T."/>
            <person name="Rasor B.J."/>
            <person name="Canter C."/>
            <person name="Jensen R.O."/>
            <person name="Wang L."/>
            <person name="Strutz J."/>
            <person name="Chirania P."/>
            <person name="De Tissera S."/>
            <person name="Mueller A.P."/>
            <person name="Ruan Z."/>
            <person name="Gao A."/>
            <person name="Tran L."/>
            <person name="Engle N.L."/>
            <person name="Bromley J.C."/>
            <person name="Daniell J."/>
            <person name="Conrado R."/>
            <person name="Tschaplinski T.J."/>
            <person name="Giannone R.J."/>
            <person name="Hettich R.L."/>
            <person name="Karim A.S."/>
            <person name="Simpson S.D."/>
            <person name="Brown S.D."/>
            <person name="Leang C."/>
            <person name="Jewett M.C."/>
            <person name="Kopke M."/>
        </authorList>
    </citation>
    <scope>NUCLEOTIDE SEQUENCE</scope>
    <source>
        <strain evidence="7">DJ015</strain>
    </source>
</reference>
<protein>
    <submittedName>
        <fullName evidence="7">ABC transporter ATP-binding protein</fullName>
    </submittedName>
</protein>